<dbReference type="RefSeq" id="XP_008080636.1">
    <property type="nucleotide sequence ID" value="XM_008082445.1"/>
</dbReference>
<feature type="compositionally biased region" description="Basic and acidic residues" evidence="1">
    <location>
        <begin position="348"/>
        <end position="369"/>
    </location>
</feature>
<evidence type="ECO:0000313" key="4">
    <source>
        <dbReference type="Proteomes" id="UP000016922"/>
    </source>
</evidence>
<keyword evidence="4" id="KW-1185">Reference proteome</keyword>
<feature type="region of interest" description="Disordered" evidence="1">
    <location>
        <begin position="334"/>
        <end position="513"/>
    </location>
</feature>
<dbReference type="KEGG" id="glz:GLAREA_07758"/>
<dbReference type="HOGENOM" id="CLU_040675_0_0_1"/>
<protein>
    <submittedName>
        <fullName evidence="3">Uncharacterized protein</fullName>
    </submittedName>
</protein>
<organism evidence="3 4">
    <name type="scientific">Glarea lozoyensis (strain ATCC 20868 / MF5171)</name>
    <dbReference type="NCBI Taxonomy" id="1116229"/>
    <lineage>
        <taxon>Eukaryota</taxon>
        <taxon>Fungi</taxon>
        <taxon>Dikarya</taxon>
        <taxon>Ascomycota</taxon>
        <taxon>Pezizomycotina</taxon>
        <taxon>Leotiomycetes</taxon>
        <taxon>Helotiales</taxon>
        <taxon>Helotiaceae</taxon>
        <taxon>Glarea</taxon>
    </lineage>
</organism>
<evidence type="ECO:0000256" key="1">
    <source>
        <dbReference type="SAM" id="MobiDB-lite"/>
    </source>
</evidence>
<feature type="compositionally biased region" description="Basic and acidic residues" evidence="1">
    <location>
        <begin position="437"/>
        <end position="500"/>
    </location>
</feature>
<gene>
    <name evidence="3" type="ORF">GLAREA_07758</name>
</gene>
<name>S3D664_GLAL2</name>
<feature type="chain" id="PRO_5004508058" evidence="2">
    <location>
        <begin position="26"/>
        <end position="513"/>
    </location>
</feature>
<proteinExistence type="predicted"/>
<sequence length="513" mass="56320">MHLYSVQHWGLAIATFGSFIAPITAFPVDGDEGPLSSPNAPVLAARALAKLDKTNPDAIRTHITKIERHQRSTDFCPSSWRDTAFYSAFPSERKPKPKAAASFAFSFCEGFGLTGCQVLFAFNQHGIYVAHYWELQDEEETVNKRTKDIIQFIKQGDPEEKEEQVDPEDISDEPDMKKCGPFPALVSDEQLAETNLDENAHLYLITIEKQRPAKELKNLDRVKQIIVATLGAQKEYKKKADDTEPAGAVADNAGPLKNAHMKLHSYLPAYDKESKEWEGTNVAVEYDAPTGMIRGLIGGPHPEVLFEYSVEDSWDEATMGPSYALSLTKESEASCAAGEGGDDEDGAELSKAEGKKPSKKDHSNEKRDNTFLSLWARAGLSRRAEPKEKDATDPTDTKGKKGKKGTGDTTDATGTKDTDETKPKKKKKKGNCGGGKTKADKKPKAKGDETTETEPKPKEGEVPKDKTGETPKDKTGETPKDKTGETPKDKTGTTPEDKTVKKDKKKKKGKNSK</sequence>
<evidence type="ECO:0000256" key="2">
    <source>
        <dbReference type="SAM" id="SignalP"/>
    </source>
</evidence>
<dbReference type="EMBL" id="KE145359">
    <property type="protein sequence ID" value="EPE32624.1"/>
    <property type="molecule type" value="Genomic_DNA"/>
</dbReference>
<dbReference type="Proteomes" id="UP000016922">
    <property type="component" value="Unassembled WGS sequence"/>
</dbReference>
<feature type="signal peptide" evidence="2">
    <location>
        <begin position="1"/>
        <end position="25"/>
    </location>
</feature>
<feature type="compositionally biased region" description="Acidic residues" evidence="1">
    <location>
        <begin position="159"/>
        <end position="173"/>
    </location>
</feature>
<accession>S3D664</accession>
<reference evidence="3 4" key="1">
    <citation type="journal article" date="2013" name="BMC Genomics">
        <title>Genomics-driven discovery of the pneumocandin biosynthetic gene cluster in the fungus Glarea lozoyensis.</title>
        <authorList>
            <person name="Chen L."/>
            <person name="Yue Q."/>
            <person name="Zhang X."/>
            <person name="Xiang M."/>
            <person name="Wang C."/>
            <person name="Li S."/>
            <person name="Che Y."/>
            <person name="Ortiz-Lopez F.J."/>
            <person name="Bills G.F."/>
            <person name="Liu X."/>
            <person name="An Z."/>
        </authorList>
    </citation>
    <scope>NUCLEOTIDE SEQUENCE [LARGE SCALE GENOMIC DNA]</scope>
    <source>
        <strain evidence="4">ATCC 20868 / MF5171</strain>
    </source>
</reference>
<dbReference type="OrthoDB" id="10399437at2759"/>
<dbReference type="AlphaFoldDB" id="S3D664"/>
<dbReference type="GeneID" id="19466810"/>
<feature type="compositionally biased region" description="Basic residues" evidence="1">
    <location>
        <begin position="501"/>
        <end position="513"/>
    </location>
</feature>
<evidence type="ECO:0000313" key="3">
    <source>
        <dbReference type="EMBL" id="EPE32624.1"/>
    </source>
</evidence>
<feature type="region of interest" description="Disordered" evidence="1">
    <location>
        <begin position="155"/>
        <end position="176"/>
    </location>
</feature>
<feature type="compositionally biased region" description="Basic and acidic residues" evidence="1">
    <location>
        <begin position="382"/>
        <end position="399"/>
    </location>
</feature>
<keyword evidence="2" id="KW-0732">Signal</keyword>